<keyword evidence="2" id="KW-1185">Reference proteome</keyword>
<dbReference type="RefSeq" id="XP_009652717.1">
    <property type="nucleotide sequence ID" value="XM_009654422.1"/>
</dbReference>
<accession>G2X333</accession>
<evidence type="ECO:0000313" key="2">
    <source>
        <dbReference type="Proteomes" id="UP000001611"/>
    </source>
</evidence>
<gene>
    <name evidence="1" type="ORF">VDAG_04818</name>
</gene>
<dbReference type="InParanoid" id="G2X333"/>
<organism evidence="1 2">
    <name type="scientific">Verticillium dahliae (strain VdLs.17 / ATCC MYA-4575 / FGSC 10137)</name>
    <name type="common">Verticillium wilt</name>
    <dbReference type="NCBI Taxonomy" id="498257"/>
    <lineage>
        <taxon>Eukaryota</taxon>
        <taxon>Fungi</taxon>
        <taxon>Dikarya</taxon>
        <taxon>Ascomycota</taxon>
        <taxon>Pezizomycotina</taxon>
        <taxon>Sordariomycetes</taxon>
        <taxon>Hypocreomycetidae</taxon>
        <taxon>Glomerellales</taxon>
        <taxon>Plectosphaerellaceae</taxon>
        <taxon>Verticillium</taxon>
    </lineage>
</organism>
<dbReference type="eggNOG" id="ENOG502RZJU">
    <property type="taxonomic scope" value="Eukaryota"/>
</dbReference>
<dbReference type="AlphaFoldDB" id="G2X333"/>
<dbReference type="KEGG" id="vda:VDAG_04818"/>
<dbReference type="HOGENOM" id="CLU_095770_1_1_1"/>
<dbReference type="InterPro" id="IPR054208">
    <property type="entry name" value="DUF6914"/>
</dbReference>
<dbReference type="OrthoDB" id="2679825at2759"/>
<evidence type="ECO:0000313" key="1">
    <source>
        <dbReference type="EMBL" id="EGY23380.1"/>
    </source>
</evidence>
<reference evidence="1 2" key="1">
    <citation type="submission" date="2008-03" db="EMBL/GenBank/DDBJ databases">
        <title>The Genome Sequence of Verticillium dahliae VdLs.17.</title>
        <authorList>
            <consortium name="The Broad Institute Genome Sequencing Platform"/>
            <person name="Ma L.-J.J."/>
            <person name="Klosterman S.J."/>
            <person name="Subbarao K."/>
            <person name="Dobinson K."/>
            <person name="Veronese P."/>
            <person name="Kang S."/>
            <person name="Gold S.E."/>
            <person name="Young S."/>
            <person name="Jaffe D."/>
            <person name="Gnerre S."/>
            <person name="Berlin A."/>
            <person name="Heiman D."/>
            <person name="Hepburn T."/>
            <person name="Sykes S."/>
            <person name="Alvarado L."/>
            <person name="Kodira C.D."/>
            <person name="Lander E."/>
            <person name="Galagan J."/>
            <person name="Nusbaum C."/>
            <person name="Birren B."/>
        </authorList>
    </citation>
    <scope>NUCLEOTIDE SEQUENCE [LARGE SCALE GENOMIC DNA]</scope>
    <source>
        <strain evidence="2">VdLs.17 / ATCC MYA-4575 / FGSC 10137</strain>
    </source>
</reference>
<dbReference type="OMA" id="AMHYVEG"/>
<sequence length="98" mass="11069">MVGKVKSTSRLRSIFQHTPVRPEVEGWNCVGWVKEALLAAMQDGRALEKYAGGWQEVRDTAMLYVQSKKEAHRFDGTVYFDPAQPATWDMLSGVELIP</sequence>
<protein>
    <submittedName>
        <fullName evidence="1">Uncharacterized protein</fullName>
    </submittedName>
</protein>
<dbReference type="GeneID" id="20706281"/>
<name>G2X333_VERDV</name>
<dbReference type="Proteomes" id="UP000001611">
    <property type="component" value="Chromosome 3"/>
</dbReference>
<dbReference type="Pfam" id="PF21858">
    <property type="entry name" value="DUF6914"/>
    <property type="match status" value="1"/>
</dbReference>
<dbReference type="EMBL" id="DS572702">
    <property type="protein sequence ID" value="EGY23380.1"/>
    <property type="molecule type" value="Genomic_DNA"/>
</dbReference>
<proteinExistence type="predicted"/>